<reference evidence="1" key="1">
    <citation type="submission" date="2021-08" db="EMBL/GenBank/DDBJ databases">
        <authorList>
            <person name="Nwanade C."/>
            <person name="Wang M."/>
            <person name="Masoudi A."/>
            <person name="Yu Z."/>
            <person name="Liu J."/>
        </authorList>
    </citation>
    <scope>NUCLEOTIDE SEQUENCE</scope>
    <source>
        <strain evidence="1">S166</strain>
    </source>
</reference>
<evidence type="ECO:0000313" key="1">
    <source>
        <dbReference type="EMBL" id="UWQ42677.1"/>
    </source>
</evidence>
<sequence length="274" mass="29883">MTSIKLDQFTSEISENDILELEKLAFRLNQANVELMISETKGNVEALRVVTAQVITVCETLAGISILCRPLTLASKNAVSLSRKVYDASLFAAFVCTDPENHGNRAKLYSIAHAHQSSITFAKLSQTFSVKVTAPFTVPPSEELREAKRVFCKSNGEIRPCFVEDRASQISAISNLSAQAGTAFSGVEAMVYKKASEITHGTYASFGISDIEAQVLGKLGYLESVVETCFVACTLSILGLTDAISRIFPEVETFTSVRSEIIEVFKSREPEAFT</sequence>
<organism evidence="1 2">
    <name type="scientific">Leisingera aquaemixtae</name>
    <dbReference type="NCBI Taxonomy" id="1396826"/>
    <lineage>
        <taxon>Bacteria</taxon>
        <taxon>Pseudomonadati</taxon>
        <taxon>Pseudomonadota</taxon>
        <taxon>Alphaproteobacteria</taxon>
        <taxon>Rhodobacterales</taxon>
        <taxon>Roseobacteraceae</taxon>
        <taxon>Leisingera</taxon>
    </lineage>
</organism>
<keyword evidence="2" id="KW-1185">Reference proteome</keyword>
<name>A0ABY5WMC6_9RHOB</name>
<dbReference type="RefSeq" id="WP_259965336.1">
    <property type="nucleotide sequence ID" value="NZ_CP081031.1"/>
</dbReference>
<proteinExistence type="predicted"/>
<gene>
    <name evidence="1" type="ORF">K3718_06195</name>
</gene>
<protein>
    <recommendedName>
        <fullName evidence="3">AbiV family abortive infection protein</fullName>
    </recommendedName>
</protein>
<dbReference type="Proteomes" id="UP001058514">
    <property type="component" value="Chromosome"/>
</dbReference>
<dbReference type="EMBL" id="CP081051">
    <property type="protein sequence ID" value="UWQ42677.1"/>
    <property type="molecule type" value="Genomic_DNA"/>
</dbReference>
<evidence type="ECO:0008006" key="3">
    <source>
        <dbReference type="Google" id="ProtNLM"/>
    </source>
</evidence>
<evidence type="ECO:0000313" key="2">
    <source>
        <dbReference type="Proteomes" id="UP001058514"/>
    </source>
</evidence>
<accession>A0ABY5WMC6</accession>